<dbReference type="NCBIfam" id="NF003591">
    <property type="entry name" value="PRK05254.1-4"/>
    <property type="match status" value="1"/>
</dbReference>
<organism evidence="8">
    <name type="scientific">freshwater metagenome</name>
    <dbReference type="NCBI Taxonomy" id="449393"/>
    <lineage>
        <taxon>unclassified sequences</taxon>
        <taxon>metagenomes</taxon>
        <taxon>ecological metagenomes</taxon>
    </lineage>
</organism>
<dbReference type="PANTHER" id="PTHR11264:SF0">
    <property type="entry name" value="URACIL-DNA GLYCOSYLASE"/>
    <property type="match status" value="1"/>
</dbReference>
<proteinExistence type="inferred from homology"/>
<comment type="catalytic activity">
    <reaction evidence="1">
        <text>Hydrolyzes single-stranded DNA or mismatched double-stranded DNA and polynucleotides, releasing free uracil.</text>
        <dbReference type="EC" id="3.2.2.27"/>
    </reaction>
</comment>
<dbReference type="CDD" id="cd10027">
    <property type="entry name" value="UDG-F1-like"/>
    <property type="match status" value="1"/>
</dbReference>
<dbReference type="SUPFAM" id="SSF52141">
    <property type="entry name" value="Uracil-DNA glycosylase-like"/>
    <property type="match status" value="1"/>
</dbReference>
<dbReference type="PROSITE" id="PS00130">
    <property type="entry name" value="U_DNA_GLYCOSYLASE"/>
    <property type="match status" value="1"/>
</dbReference>
<dbReference type="Pfam" id="PF03167">
    <property type="entry name" value="UDG"/>
    <property type="match status" value="1"/>
</dbReference>
<dbReference type="GO" id="GO:0097510">
    <property type="term" value="P:base-excision repair, AP site formation via deaminated base removal"/>
    <property type="evidence" value="ECO:0007669"/>
    <property type="project" value="TreeGrafter"/>
</dbReference>
<dbReference type="PANTHER" id="PTHR11264">
    <property type="entry name" value="URACIL-DNA GLYCOSYLASE"/>
    <property type="match status" value="1"/>
</dbReference>
<evidence type="ECO:0000256" key="5">
    <source>
        <dbReference type="ARBA" id="ARBA00022801"/>
    </source>
</evidence>
<dbReference type="InterPro" id="IPR036895">
    <property type="entry name" value="Uracil-DNA_glycosylase-like_sf"/>
</dbReference>
<evidence type="ECO:0000313" key="8">
    <source>
        <dbReference type="EMBL" id="CAB4606073.1"/>
    </source>
</evidence>
<evidence type="ECO:0000256" key="2">
    <source>
        <dbReference type="ARBA" id="ARBA00008184"/>
    </source>
</evidence>
<sequence length="220" mass="24384">MNSDWKLLLQKQMELPYFLSIEKFLKKERETHSVFPPETEVFAALEKTSLDATKVVILGQDPYHGENQAHGLAFSVRSGVAIPPSLRNIFTELHSDVGIPFPTHGDLTSWTEQGVLLLNTTLTVRSGEAGSHHGIGWEMLTDAIMRAVNDKDDRVVFILWGSHARKKKTLITNPRHVVFEGVHPSPLSAYKGFFGSKPFSQANTALIADGQSPVDWALPA</sequence>
<protein>
    <recommendedName>
        <fullName evidence="3">uracil-DNA glycosylase</fullName>
        <ecNumber evidence="3">3.2.2.27</ecNumber>
    </recommendedName>
</protein>
<comment type="similarity">
    <text evidence="2">Belongs to the uracil-DNA glycosylase (UDG) superfamily. UNG family.</text>
</comment>
<name>A0A6J6H175_9ZZZZ</name>
<gene>
    <name evidence="8" type="ORF">UFOPK1874_00120</name>
</gene>
<evidence type="ECO:0000259" key="7">
    <source>
        <dbReference type="SMART" id="SM00986"/>
    </source>
</evidence>
<keyword evidence="6" id="KW-0234">DNA repair</keyword>
<dbReference type="SMART" id="SM00986">
    <property type="entry name" value="UDG"/>
    <property type="match status" value="1"/>
</dbReference>
<accession>A0A6J6H175</accession>
<evidence type="ECO:0000256" key="6">
    <source>
        <dbReference type="ARBA" id="ARBA00023204"/>
    </source>
</evidence>
<dbReference type="HAMAP" id="MF_00148">
    <property type="entry name" value="UDG"/>
    <property type="match status" value="1"/>
</dbReference>
<dbReference type="EC" id="3.2.2.27" evidence="3"/>
<dbReference type="FunFam" id="3.40.470.10:FF:000001">
    <property type="entry name" value="Uracil-DNA glycosylase"/>
    <property type="match status" value="1"/>
</dbReference>
<keyword evidence="5" id="KW-0378">Hydrolase</keyword>
<dbReference type="NCBIfam" id="TIGR00628">
    <property type="entry name" value="ung"/>
    <property type="match status" value="1"/>
</dbReference>
<dbReference type="InterPro" id="IPR018085">
    <property type="entry name" value="Ura-DNA_Glyclase_AS"/>
</dbReference>
<dbReference type="NCBIfam" id="NF003589">
    <property type="entry name" value="PRK05254.1-2"/>
    <property type="match status" value="1"/>
</dbReference>
<dbReference type="GO" id="GO:0004844">
    <property type="term" value="F:uracil DNA N-glycosylase activity"/>
    <property type="evidence" value="ECO:0007669"/>
    <property type="project" value="UniProtKB-EC"/>
</dbReference>
<dbReference type="EMBL" id="CAEZUX010000004">
    <property type="protein sequence ID" value="CAB4606073.1"/>
    <property type="molecule type" value="Genomic_DNA"/>
</dbReference>
<evidence type="ECO:0000256" key="3">
    <source>
        <dbReference type="ARBA" id="ARBA00012030"/>
    </source>
</evidence>
<dbReference type="NCBIfam" id="NF003592">
    <property type="entry name" value="PRK05254.1-5"/>
    <property type="match status" value="1"/>
</dbReference>
<dbReference type="InterPro" id="IPR005122">
    <property type="entry name" value="Uracil-DNA_glycosylase-like"/>
</dbReference>
<dbReference type="SMART" id="SM00987">
    <property type="entry name" value="UreE_C"/>
    <property type="match status" value="1"/>
</dbReference>
<dbReference type="InterPro" id="IPR002043">
    <property type="entry name" value="UDG_fam1"/>
</dbReference>
<reference evidence="8" key="1">
    <citation type="submission" date="2020-05" db="EMBL/GenBank/DDBJ databases">
        <authorList>
            <person name="Chiriac C."/>
            <person name="Salcher M."/>
            <person name="Ghai R."/>
            <person name="Kavagutti S V."/>
        </authorList>
    </citation>
    <scope>NUCLEOTIDE SEQUENCE</scope>
</reference>
<feature type="domain" description="Uracil-DNA glycosylase-like" evidence="7">
    <location>
        <begin position="46"/>
        <end position="206"/>
    </location>
</feature>
<evidence type="ECO:0000256" key="4">
    <source>
        <dbReference type="ARBA" id="ARBA00022763"/>
    </source>
</evidence>
<dbReference type="NCBIfam" id="NF003588">
    <property type="entry name" value="PRK05254.1-1"/>
    <property type="match status" value="1"/>
</dbReference>
<dbReference type="AlphaFoldDB" id="A0A6J6H175"/>
<keyword evidence="4" id="KW-0227">DNA damage</keyword>
<evidence type="ECO:0000256" key="1">
    <source>
        <dbReference type="ARBA" id="ARBA00001400"/>
    </source>
</evidence>
<dbReference type="Gene3D" id="3.40.470.10">
    <property type="entry name" value="Uracil-DNA glycosylase-like domain"/>
    <property type="match status" value="1"/>
</dbReference>